<gene>
    <name evidence="2" type="ORF">VNI00_001846</name>
</gene>
<feature type="region of interest" description="Disordered" evidence="1">
    <location>
        <begin position="62"/>
        <end position="109"/>
    </location>
</feature>
<reference evidence="2 3" key="1">
    <citation type="submission" date="2024-01" db="EMBL/GenBank/DDBJ databases">
        <title>A draft genome for a cacao thread blight-causing isolate of Paramarasmius palmivorus.</title>
        <authorList>
            <person name="Baruah I.K."/>
            <person name="Bukari Y."/>
            <person name="Amoako-Attah I."/>
            <person name="Meinhardt L.W."/>
            <person name="Bailey B.A."/>
            <person name="Cohen S.P."/>
        </authorList>
    </citation>
    <scope>NUCLEOTIDE SEQUENCE [LARGE SCALE GENOMIC DNA]</scope>
    <source>
        <strain evidence="2 3">GH-12</strain>
    </source>
</reference>
<dbReference type="AlphaFoldDB" id="A0AAW0E7K8"/>
<dbReference type="Proteomes" id="UP001383192">
    <property type="component" value="Unassembled WGS sequence"/>
</dbReference>
<evidence type="ECO:0000313" key="2">
    <source>
        <dbReference type="EMBL" id="KAK7059219.1"/>
    </source>
</evidence>
<keyword evidence="3" id="KW-1185">Reference proteome</keyword>
<evidence type="ECO:0000256" key="1">
    <source>
        <dbReference type="SAM" id="MobiDB-lite"/>
    </source>
</evidence>
<evidence type="ECO:0000313" key="3">
    <source>
        <dbReference type="Proteomes" id="UP001383192"/>
    </source>
</evidence>
<organism evidence="2 3">
    <name type="scientific">Paramarasmius palmivorus</name>
    <dbReference type="NCBI Taxonomy" id="297713"/>
    <lineage>
        <taxon>Eukaryota</taxon>
        <taxon>Fungi</taxon>
        <taxon>Dikarya</taxon>
        <taxon>Basidiomycota</taxon>
        <taxon>Agaricomycotina</taxon>
        <taxon>Agaricomycetes</taxon>
        <taxon>Agaricomycetidae</taxon>
        <taxon>Agaricales</taxon>
        <taxon>Marasmiineae</taxon>
        <taxon>Marasmiaceae</taxon>
        <taxon>Paramarasmius</taxon>
    </lineage>
</organism>
<proteinExistence type="predicted"/>
<name>A0AAW0E7K8_9AGAR</name>
<protein>
    <submittedName>
        <fullName evidence="2">Uncharacterized protein</fullName>
    </submittedName>
</protein>
<comment type="caution">
    <text evidence="2">The sequence shown here is derived from an EMBL/GenBank/DDBJ whole genome shotgun (WGS) entry which is preliminary data.</text>
</comment>
<accession>A0AAW0E7K8</accession>
<sequence>MIIRVIIIYRSDPRQESIVPVELMPVVYQAAGIAPTLIIVRVGLGKTVESVNQMVSTLHFADNSPNTETRHNGSRFSGIHAVEFQSGRSHSEEAESHKDENLRRRSSEV</sequence>
<feature type="compositionally biased region" description="Basic and acidic residues" evidence="1">
    <location>
        <begin position="89"/>
        <end position="109"/>
    </location>
</feature>
<dbReference type="EMBL" id="JAYKXP010000004">
    <property type="protein sequence ID" value="KAK7059219.1"/>
    <property type="molecule type" value="Genomic_DNA"/>
</dbReference>
<feature type="non-terminal residue" evidence="2">
    <location>
        <position position="1"/>
    </location>
</feature>